<dbReference type="PANTHER" id="PTHR43784">
    <property type="entry name" value="GDSL-LIKE LIPASE/ACYLHYDROLASE, PUTATIVE (AFU_ORTHOLOGUE AFUA_2G00820)-RELATED"/>
    <property type="match status" value="1"/>
</dbReference>
<dbReference type="CDD" id="cd01832">
    <property type="entry name" value="SGNH_hydrolase_like_1"/>
    <property type="match status" value="1"/>
</dbReference>
<dbReference type="OrthoDB" id="3474033at2"/>
<dbReference type="EMBL" id="SMKY01000069">
    <property type="protein sequence ID" value="TDD82085.1"/>
    <property type="molecule type" value="Genomic_DNA"/>
</dbReference>
<dbReference type="InterPro" id="IPR013830">
    <property type="entry name" value="SGNH_hydro"/>
</dbReference>
<comment type="caution">
    <text evidence="2">The sequence shown here is derived from an EMBL/GenBank/DDBJ whole genome shotgun (WGS) entry which is preliminary data.</text>
</comment>
<sequence>MTETILSEWTDPSVLPAADAAALLADASWTRMVTIGDSVAEGVREPVPGYRDLSWTDRVEEALRAATPGFTALNLGRRGLVAAEVAAGQLRPALEFGPDLAFVVAGGNDMLRPHFDEDEVRRELASMVSAFRAAGADVVTIGLLDITAAGLSPSSSPHPPPIKGRAPLGAARYHEVMSARTRRLAALTAEVAAEHGACHVDNPRGHPVAADPGIYSGDQLHLNARGHAFAAANTVRALAAHLASA</sequence>
<protein>
    <submittedName>
        <fullName evidence="2">SGNH/GDSL hydrolase family protein</fullName>
    </submittedName>
</protein>
<dbReference type="AlphaFoldDB" id="A0A4R5B9C9"/>
<dbReference type="SUPFAM" id="SSF52266">
    <property type="entry name" value="SGNH hydrolase"/>
    <property type="match status" value="1"/>
</dbReference>
<feature type="domain" description="SGNH hydrolase-type esterase" evidence="1">
    <location>
        <begin position="35"/>
        <end position="228"/>
    </location>
</feature>
<evidence type="ECO:0000259" key="1">
    <source>
        <dbReference type="Pfam" id="PF13472"/>
    </source>
</evidence>
<dbReference type="PANTHER" id="PTHR43784:SF2">
    <property type="entry name" value="GDSL-LIKE LIPASE_ACYLHYDROLASE, PUTATIVE (AFU_ORTHOLOGUE AFUA_2G00820)-RELATED"/>
    <property type="match status" value="1"/>
</dbReference>
<gene>
    <name evidence="2" type="ORF">E1293_17275</name>
</gene>
<dbReference type="GO" id="GO:0016787">
    <property type="term" value="F:hydrolase activity"/>
    <property type="evidence" value="ECO:0007669"/>
    <property type="project" value="UniProtKB-KW"/>
</dbReference>
<keyword evidence="2" id="KW-0378">Hydrolase</keyword>
<keyword evidence="3" id="KW-1185">Reference proteome</keyword>
<dbReference type="RefSeq" id="WP_132198436.1">
    <property type="nucleotide sequence ID" value="NZ_SMKY01000069.1"/>
</dbReference>
<dbReference type="Gene3D" id="3.40.50.1110">
    <property type="entry name" value="SGNH hydrolase"/>
    <property type="match status" value="1"/>
</dbReference>
<accession>A0A4R5B9C9</accession>
<evidence type="ECO:0000313" key="3">
    <source>
        <dbReference type="Proteomes" id="UP000295578"/>
    </source>
</evidence>
<dbReference type="Proteomes" id="UP000295578">
    <property type="component" value="Unassembled WGS sequence"/>
</dbReference>
<organism evidence="2 3">
    <name type="scientific">Actinomadura darangshiensis</name>
    <dbReference type="NCBI Taxonomy" id="705336"/>
    <lineage>
        <taxon>Bacteria</taxon>
        <taxon>Bacillati</taxon>
        <taxon>Actinomycetota</taxon>
        <taxon>Actinomycetes</taxon>
        <taxon>Streptosporangiales</taxon>
        <taxon>Thermomonosporaceae</taxon>
        <taxon>Actinomadura</taxon>
    </lineage>
</organism>
<dbReference type="InterPro" id="IPR036514">
    <property type="entry name" value="SGNH_hydro_sf"/>
</dbReference>
<proteinExistence type="predicted"/>
<reference evidence="2 3" key="1">
    <citation type="submission" date="2019-03" db="EMBL/GenBank/DDBJ databases">
        <title>Draft genome sequences of novel Actinobacteria.</title>
        <authorList>
            <person name="Sahin N."/>
            <person name="Ay H."/>
            <person name="Saygin H."/>
        </authorList>
    </citation>
    <scope>NUCLEOTIDE SEQUENCE [LARGE SCALE GENOMIC DNA]</scope>
    <source>
        <strain evidence="2 3">DSM 45941</strain>
    </source>
</reference>
<dbReference type="Pfam" id="PF13472">
    <property type="entry name" value="Lipase_GDSL_2"/>
    <property type="match status" value="1"/>
</dbReference>
<name>A0A4R5B9C9_9ACTN</name>
<evidence type="ECO:0000313" key="2">
    <source>
        <dbReference type="EMBL" id="TDD82085.1"/>
    </source>
</evidence>
<dbReference type="InterPro" id="IPR053140">
    <property type="entry name" value="GDSL_Rv0518-like"/>
</dbReference>